<organism evidence="2 3">
    <name type="scientific">Nonomuraea rhodomycinica</name>
    <dbReference type="NCBI Taxonomy" id="1712872"/>
    <lineage>
        <taxon>Bacteria</taxon>
        <taxon>Bacillati</taxon>
        <taxon>Actinomycetota</taxon>
        <taxon>Actinomycetes</taxon>
        <taxon>Streptosporangiales</taxon>
        <taxon>Streptosporangiaceae</taxon>
        <taxon>Nonomuraea</taxon>
    </lineage>
</organism>
<sequence>MNPPHSPTPASVRQFLRQRRGSAGALDRYVTWFGLALVAAIAGKPVSSLIASMAGQPAPARMSAGLALVLLAFAGFVAAARAAGPVALPASDASWLLLSPLDRRGVLGRTPRVLVVTAVVAGALLGLGLLAVLGAPDAFLWRLAGALVLGVSMTAGAMALAVLEQASRVWDGWLGIALTALVTLAAVLSAAAVAAQTARPALTGAGLATGTGPLPGSGSATGTVASAAGIVPAAVHGVLGAVGAVAATPPAVVAAVATAAALVAALLVRRARATLGRMPARAVLAASTRTAHVTRAAALLDPGALTWIAEDNHWRARRLRSRRWPSLPAPAALAWHDWRRLARRPGRLAAMAASAALPAVLSRALGVTAAAPSSAAVAVTAGAVLAGALAMAAAVAAGARRDADNPALSRLAAVGLRPALAARAVLPALLAAAWTAAALTGLTLVGALPAGAWWAFGPAIAPALAAGALRMARRRPVDHSMPIIDTPGGAIPTGPVIWALTGADVALAGCLPALVALLTPPDDLAVPLTLQAVAGATALAAYLVRARKPRNDR</sequence>
<feature type="transmembrane region" description="Helical" evidence="1">
    <location>
        <begin position="251"/>
        <end position="268"/>
    </location>
</feature>
<feature type="transmembrane region" description="Helical" evidence="1">
    <location>
        <begin position="348"/>
        <end position="369"/>
    </location>
</feature>
<comment type="caution">
    <text evidence="2">The sequence shown here is derived from an EMBL/GenBank/DDBJ whole genome shotgun (WGS) entry which is preliminary data.</text>
</comment>
<feature type="transmembrane region" description="Helical" evidence="1">
    <location>
        <begin position="139"/>
        <end position="161"/>
    </location>
</feature>
<dbReference type="EMBL" id="JABWGO010000001">
    <property type="protein sequence ID" value="NUW40360.1"/>
    <property type="molecule type" value="Genomic_DNA"/>
</dbReference>
<feature type="transmembrane region" description="Helical" evidence="1">
    <location>
        <begin position="375"/>
        <end position="399"/>
    </location>
</feature>
<reference evidence="2 3" key="1">
    <citation type="submission" date="2020-06" db="EMBL/GenBank/DDBJ databases">
        <authorList>
            <person name="Chanama M."/>
        </authorList>
    </citation>
    <scope>NUCLEOTIDE SEQUENCE [LARGE SCALE GENOMIC DNA]</scope>
    <source>
        <strain evidence="2 3">TBRC6557</strain>
    </source>
</reference>
<feature type="transmembrane region" description="Helical" evidence="1">
    <location>
        <begin position="451"/>
        <end position="472"/>
    </location>
</feature>
<dbReference type="RefSeq" id="WP_175599756.1">
    <property type="nucleotide sequence ID" value="NZ_JABWGO010000001.1"/>
</dbReference>
<dbReference type="Proteomes" id="UP000546126">
    <property type="component" value="Unassembled WGS sequence"/>
</dbReference>
<dbReference type="Pfam" id="PF19814">
    <property type="entry name" value="DUF6297"/>
    <property type="match status" value="1"/>
</dbReference>
<feature type="transmembrane region" description="Helical" evidence="1">
    <location>
        <begin position="496"/>
        <end position="518"/>
    </location>
</feature>
<dbReference type="InterPro" id="IPR046264">
    <property type="entry name" value="DUF6297"/>
</dbReference>
<keyword evidence="1" id="KW-0472">Membrane</keyword>
<name>A0A7Y6IM78_9ACTN</name>
<evidence type="ECO:0008006" key="4">
    <source>
        <dbReference type="Google" id="ProtNLM"/>
    </source>
</evidence>
<evidence type="ECO:0000313" key="3">
    <source>
        <dbReference type="Proteomes" id="UP000546126"/>
    </source>
</evidence>
<feature type="transmembrane region" description="Helical" evidence="1">
    <location>
        <begin position="524"/>
        <end position="544"/>
    </location>
</feature>
<keyword evidence="3" id="KW-1185">Reference proteome</keyword>
<feature type="transmembrane region" description="Helical" evidence="1">
    <location>
        <begin position="62"/>
        <end position="80"/>
    </location>
</feature>
<gene>
    <name evidence="2" type="ORF">HT134_09460</name>
</gene>
<evidence type="ECO:0000256" key="1">
    <source>
        <dbReference type="SAM" id="Phobius"/>
    </source>
</evidence>
<feature type="transmembrane region" description="Helical" evidence="1">
    <location>
        <begin position="29"/>
        <end position="50"/>
    </location>
</feature>
<feature type="transmembrane region" description="Helical" evidence="1">
    <location>
        <begin position="113"/>
        <end position="133"/>
    </location>
</feature>
<protein>
    <recommendedName>
        <fullName evidence="4">ABC-2 type transport system permease protein</fullName>
    </recommendedName>
</protein>
<proteinExistence type="predicted"/>
<evidence type="ECO:0000313" key="2">
    <source>
        <dbReference type="EMBL" id="NUW40360.1"/>
    </source>
</evidence>
<feature type="transmembrane region" description="Helical" evidence="1">
    <location>
        <begin position="173"/>
        <end position="195"/>
    </location>
</feature>
<dbReference type="AlphaFoldDB" id="A0A7Y6IM78"/>
<accession>A0A7Y6IM78</accession>
<keyword evidence="1" id="KW-1133">Transmembrane helix</keyword>
<feature type="transmembrane region" description="Helical" evidence="1">
    <location>
        <begin position="420"/>
        <end position="445"/>
    </location>
</feature>
<keyword evidence="1" id="KW-0812">Transmembrane</keyword>